<name>A0A0D5XSC2_9PSED</name>
<sequence>MAGESGYGCGARLESSCYQLGRVWGRRAPEPYPWATWCNLFPTRQARWLGAGRDKHVNVADR</sequence>
<accession>A0A0D5XSC2</accession>
<gene>
    <name evidence="1" type="ORF">PCL1606_05230</name>
</gene>
<dbReference type="PATRIC" id="fig|587753.10.peg.524"/>
<protein>
    <submittedName>
        <fullName evidence="1">Uncharacterized protein</fullName>
    </submittedName>
</protein>
<evidence type="ECO:0000313" key="1">
    <source>
        <dbReference type="EMBL" id="AKA21978.1"/>
    </source>
</evidence>
<dbReference type="EMBL" id="CP011110">
    <property type="protein sequence ID" value="AKA21978.1"/>
    <property type="molecule type" value="Genomic_DNA"/>
</dbReference>
<dbReference type="KEGG" id="pcz:PCL1606_05230"/>
<proteinExistence type="predicted"/>
<organism evidence="1 2">
    <name type="scientific">Pseudomonas chlororaphis</name>
    <dbReference type="NCBI Taxonomy" id="587753"/>
    <lineage>
        <taxon>Bacteria</taxon>
        <taxon>Pseudomonadati</taxon>
        <taxon>Pseudomonadota</taxon>
        <taxon>Gammaproteobacteria</taxon>
        <taxon>Pseudomonadales</taxon>
        <taxon>Pseudomonadaceae</taxon>
        <taxon>Pseudomonas</taxon>
    </lineage>
</organism>
<reference evidence="1 2" key="1">
    <citation type="journal article" date="2015" name="Mol. Plant Microbe Interact.">
        <title>Comparative Genomic Analysis of Pseudomonas chlororaphis PCL1606 Reveals New Insight into Antifungal Compounds Involved in Biocontrol.</title>
        <authorList>
            <person name="Calderon C.E."/>
            <person name="Ramos C."/>
            <person name="de Vicente A."/>
            <person name="Cazorla F.M."/>
        </authorList>
    </citation>
    <scope>NUCLEOTIDE SEQUENCE [LARGE SCALE GENOMIC DNA]</scope>
    <source>
        <strain evidence="1 2">PCL1606</strain>
    </source>
</reference>
<dbReference type="Proteomes" id="UP000032748">
    <property type="component" value="Chromosome"/>
</dbReference>
<dbReference type="AlphaFoldDB" id="A0A0D5XSC2"/>
<evidence type="ECO:0000313" key="2">
    <source>
        <dbReference type="Proteomes" id="UP000032748"/>
    </source>
</evidence>